<dbReference type="AlphaFoldDB" id="A0A3D8IP21"/>
<protein>
    <recommendedName>
        <fullName evidence="3">Major outer membrane protein</fullName>
    </recommendedName>
</protein>
<name>A0A3D8IP21_9HELI</name>
<organism evidence="1 2">
    <name type="scientific">Helicobacter equorum</name>
    <dbReference type="NCBI Taxonomy" id="361872"/>
    <lineage>
        <taxon>Bacteria</taxon>
        <taxon>Pseudomonadati</taxon>
        <taxon>Campylobacterota</taxon>
        <taxon>Epsilonproteobacteria</taxon>
        <taxon>Campylobacterales</taxon>
        <taxon>Helicobacteraceae</taxon>
        <taxon>Helicobacter</taxon>
    </lineage>
</organism>
<dbReference type="RefSeq" id="WP_115571192.1">
    <property type="nucleotide sequence ID" value="NZ_NXLT01000004.1"/>
</dbReference>
<sequence>MKNKIFVASLIGAGLLLADETKLPTSSESKNLTSQFLDGIEAKGFARARYTTIDGAGESGADQQLRVKLDLTTGKVEGWSFTGGLMFNMGSNNPTTTSNTNYATQGSMAIIPGRSYNDRLGVAVFSVNKEIVTQNAKTEFSVGRINLVNVFADKSTDAGNGGKVRFIANKNNGIIYGAEYFDSWVTSHVVYSARRASLSNNPSNSEIPATTGSLGNDLVILSLKGDNVAGSKFSFNAALGHANRVLDYLAFVDAKYDFGGVYVLGQVSAAGMSKDVNFMLSGGNKTGTNWTEANDSRWASFGVYTGFNNNAWASSRGMYNIQVGYKNKEARVSTKLGFVGSFGDGYGTLLDHKGGIDVAGKFWVNSYDATNEGFGFMGAGGRSGTSIYVAYLALDYKLTKAWKVGLDYSFITGNNNYPFVANAVAGSLKDKLTQDNAKGITYHEIAPSITYKVGKVSATAYYGRNLGDVNYGKGRVEIRYDF</sequence>
<dbReference type="EMBL" id="NXLT01000004">
    <property type="protein sequence ID" value="RDU66873.1"/>
    <property type="molecule type" value="Genomic_DNA"/>
</dbReference>
<gene>
    <name evidence="1" type="ORF">CQA54_05810</name>
</gene>
<accession>A0A3D8IP21</accession>
<evidence type="ECO:0000313" key="2">
    <source>
        <dbReference type="Proteomes" id="UP000256514"/>
    </source>
</evidence>
<proteinExistence type="predicted"/>
<keyword evidence="2" id="KW-1185">Reference proteome</keyword>
<evidence type="ECO:0000313" key="1">
    <source>
        <dbReference type="EMBL" id="RDU66873.1"/>
    </source>
</evidence>
<reference evidence="1 2" key="1">
    <citation type="submission" date="2018-04" db="EMBL/GenBank/DDBJ databases">
        <title>Novel Campyloabacter and Helicobacter Species and Strains.</title>
        <authorList>
            <person name="Mannion A.J."/>
            <person name="Shen Z."/>
            <person name="Fox J.G."/>
        </authorList>
    </citation>
    <scope>NUCLEOTIDE SEQUENCE [LARGE SCALE GENOMIC DNA]</scope>
    <source>
        <strain evidence="1 2">MIT 12-6600</strain>
    </source>
</reference>
<dbReference type="OrthoDB" id="5314481at2"/>
<evidence type="ECO:0008006" key="3">
    <source>
        <dbReference type="Google" id="ProtNLM"/>
    </source>
</evidence>
<comment type="caution">
    <text evidence="1">The sequence shown here is derived from an EMBL/GenBank/DDBJ whole genome shotgun (WGS) entry which is preliminary data.</text>
</comment>
<dbReference type="Proteomes" id="UP000256514">
    <property type="component" value="Unassembled WGS sequence"/>
</dbReference>